<keyword evidence="5" id="KW-0808">Transferase</keyword>
<comment type="similarity">
    <text evidence="1">Belongs to the transferase hexapeptide repeat family.</text>
</comment>
<accession>A0A4U1IDQ3</accession>
<dbReference type="Pfam" id="PF25087">
    <property type="entry name" value="GMPPB_C"/>
    <property type="match status" value="1"/>
</dbReference>
<keyword evidence="6" id="KW-1185">Reference proteome</keyword>
<evidence type="ECO:0000256" key="2">
    <source>
        <dbReference type="ARBA" id="ARBA00022737"/>
    </source>
</evidence>
<evidence type="ECO:0000256" key="1">
    <source>
        <dbReference type="ARBA" id="ARBA00007274"/>
    </source>
</evidence>
<dbReference type="Gene3D" id="2.160.10.10">
    <property type="entry name" value="Hexapeptide repeat proteins"/>
    <property type="match status" value="1"/>
</dbReference>
<sequence>MATKLVLIGAGEMAEIADEYFTHDSDYEVVAFCVERNYIRQPELNRKPVIAYEELETLYPPSEYTLFVAIPSSQLNALRTRFYLETKQKGYRFATYISSRAFVWRNAVIGENTFIFENNVIQPFVTIGNNCILWSGNHVGHRTVIKDHNFVSSHVVISGYCEIGESCFLGVNSTFNDHVKVADHCVIGSGSLITKDTEANRIYVSSGAKPVPGKLATETDI</sequence>
<dbReference type="NCBIfam" id="TIGR03570">
    <property type="entry name" value="NeuD_NnaD"/>
    <property type="match status" value="1"/>
</dbReference>
<gene>
    <name evidence="5" type="ORF">FAZ69_04915</name>
</gene>
<dbReference type="GO" id="GO:0016740">
    <property type="term" value="F:transferase activity"/>
    <property type="evidence" value="ECO:0007669"/>
    <property type="project" value="UniProtKB-KW"/>
</dbReference>
<proteinExistence type="inferred from homology"/>
<dbReference type="SUPFAM" id="SSF51161">
    <property type="entry name" value="Trimeric LpxA-like enzymes"/>
    <property type="match status" value="1"/>
</dbReference>
<evidence type="ECO:0000259" key="4">
    <source>
        <dbReference type="Pfam" id="PF25087"/>
    </source>
</evidence>
<evidence type="ECO:0000256" key="3">
    <source>
        <dbReference type="ARBA" id="ARBA00023315"/>
    </source>
</evidence>
<dbReference type="EMBL" id="SWJE01000002">
    <property type="protein sequence ID" value="TKC91782.1"/>
    <property type="molecule type" value="Genomic_DNA"/>
</dbReference>
<protein>
    <submittedName>
        <fullName evidence="5">Acetyltransferase</fullName>
    </submittedName>
</protein>
<dbReference type="PANTHER" id="PTHR43300">
    <property type="entry name" value="ACETYLTRANSFERASE"/>
    <property type="match status" value="1"/>
</dbReference>
<dbReference type="InterPro" id="IPR020019">
    <property type="entry name" value="AcTrfase_PglD-like"/>
</dbReference>
<dbReference type="CDD" id="cd03360">
    <property type="entry name" value="LbH_AT_putative"/>
    <property type="match status" value="1"/>
</dbReference>
<keyword evidence="3" id="KW-0012">Acyltransferase</keyword>
<reference evidence="5 6" key="1">
    <citation type="submission" date="2019-04" db="EMBL/GenBank/DDBJ databases">
        <title>Trinickia sp. 7GSK02, isolated from subtropical forest soil.</title>
        <authorList>
            <person name="Gao Z.-H."/>
            <person name="Qiu L.-H."/>
        </authorList>
    </citation>
    <scope>NUCLEOTIDE SEQUENCE [LARGE SCALE GENOMIC DNA]</scope>
    <source>
        <strain evidence="5 6">7GSK02</strain>
    </source>
</reference>
<dbReference type="RefSeq" id="WP_136892814.1">
    <property type="nucleotide sequence ID" value="NZ_SWJE01000002.1"/>
</dbReference>
<dbReference type="InterPro" id="IPR056729">
    <property type="entry name" value="GMPPB_C"/>
</dbReference>
<dbReference type="OrthoDB" id="1115300at2"/>
<dbReference type="PANTHER" id="PTHR43300:SF4">
    <property type="entry name" value="ACYL-[ACYL-CARRIER-PROTEIN]--UDP-N-ACETYLGLUCOSAMINE O-ACYLTRANSFERASE"/>
    <property type="match status" value="1"/>
</dbReference>
<keyword evidence="2" id="KW-0677">Repeat</keyword>
<dbReference type="InterPro" id="IPR050179">
    <property type="entry name" value="Trans_hexapeptide_repeat"/>
</dbReference>
<dbReference type="AlphaFoldDB" id="A0A4U1IDQ3"/>
<dbReference type="Proteomes" id="UP000305539">
    <property type="component" value="Unassembled WGS sequence"/>
</dbReference>
<comment type="caution">
    <text evidence="5">The sequence shown here is derived from an EMBL/GenBank/DDBJ whole genome shotgun (WGS) entry which is preliminary data.</text>
</comment>
<evidence type="ECO:0000313" key="5">
    <source>
        <dbReference type="EMBL" id="TKC91782.1"/>
    </source>
</evidence>
<organism evidence="5 6">
    <name type="scientific">Trinickia terrae</name>
    <dbReference type="NCBI Taxonomy" id="2571161"/>
    <lineage>
        <taxon>Bacteria</taxon>
        <taxon>Pseudomonadati</taxon>
        <taxon>Pseudomonadota</taxon>
        <taxon>Betaproteobacteria</taxon>
        <taxon>Burkholderiales</taxon>
        <taxon>Burkholderiaceae</taxon>
        <taxon>Trinickia</taxon>
    </lineage>
</organism>
<dbReference type="InterPro" id="IPR011004">
    <property type="entry name" value="Trimer_LpxA-like_sf"/>
</dbReference>
<feature type="domain" description="Mannose-1-phosphate guanyltransferase C-terminal" evidence="4">
    <location>
        <begin position="95"/>
        <end position="189"/>
    </location>
</feature>
<evidence type="ECO:0000313" key="6">
    <source>
        <dbReference type="Proteomes" id="UP000305539"/>
    </source>
</evidence>
<name>A0A4U1IDQ3_9BURK</name>